<dbReference type="Pfam" id="PF13671">
    <property type="entry name" value="AAA_33"/>
    <property type="match status" value="1"/>
</dbReference>
<dbReference type="GO" id="GO:0046316">
    <property type="term" value="F:gluconokinase activity"/>
    <property type="evidence" value="ECO:0007669"/>
    <property type="project" value="UniProtKB-EC"/>
</dbReference>
<evidence type="ECO:0000256" key="10">
    <source>
        <dbReference type="RuleBase" id="RU363066"/>
    </source>
</evidence>
<evidence type="ECO:0000313" key="11">
    <source>
        <dbReference type="EMBL" id="HGC42505.1"/>
    </source>
</evidence>
<comment type="similarity">
    <text evidence="2 10">Belongs to the gluconokinase GntK/GntV family.</text>
</comment>
<comment type="caution">
    <text evidence="11">The sequence shown here is derived from an EMBL/GenBank/DDBJ whole genome shotgun (WGS) entry which is preliminary data.</text>
</comment>
<keyword evidence="4 10" id="KW-0808">Transferase</keyword>
<dbReference type="PANTHER" id="PTHR43442">
    <property type="entry name" value="GLUCONOKINASE-RELATED"/>
    <property type="match status" value="1"/>
</dbReference>
<dbReference type="SUPFAM" id="SSF52540">
    <property type="entry name" value="P-loop containing nucleoside triphosphate hydrolases"/>
    <property type="match status" value="1"/>
</dbReference>
<reference evidence="11" key="1">
    <citation type="journal article" date="2020" name="mSystems">
        <title>Genome- and Community-Level Interaction Insights into Carbon Utilization and Element Cycling Functions of Hydrothermarchaeota in Hydrothermal Sediment.</title>
        <authorList>
            <person name="Zhou Z."/>
            <person name="Liu Y."/>
            <person name="Xu W."/>
            <person name="Pan J."/>
            <person name="Luo Z.H."/>
            <person name="Li M."/>
        </authorList>
    </citation>
    <scope>NUCLEOTIDE SEQUENCE</scope>
    <source>
        <strain evidence="11">SpSt-997</strain>
    </source>
</reference>
<dbReference type="InterPro" id="IPR006001">
    <property type="entry name" value="Therm_gnt_kin"/>
</dbReference>
<dbReference type="FunFam" id="3.40.50.300:FF:000522">
    <property type="entry name" value="Gluconokinase"/>
    <property type="match status" value="1"/>
</dbReference>
<proteinExistence type="inferred from homology"/>
<keyword evidence="6 10" id="KW-0418">Kinase</keyword>
<dbReference type="EMBL" id="DTQM01000090">
    <property type="protein sequence ID" value="HGC42505.1"/>
    <property type="molecule type" value="Genomic_DNA"/>
</dbReference>
<dbReference type="AlphaFoldDB" id="A0A8J4HBK0"/>
<dbReference type="Gene3D" id="3.40.50.300">
    <property type="entry name" value="P-loop containing nucleotide triphosphate hydrolases"/>
    <property type="match status" value="1"/>
</dbReference>
<protein>
    <recommendedName>
        <fullName evidence="3 10">Gluconokinase</fullName>
        <ecNumber evidence="3 10">2.7.1.12</ecNumber>
    </recommendedName>
</protein>
<name>A0A8J4HBK0_9PROT</name>
<comment type="pathway">
    <text evidence="1">Carbohydrate acid metabolism.</text>
</comment>
<keyword evidence="5 10" id="KW-0547">Nucleotide-binding</keyword>
<evidence type="ECO:0000256" key="3">
    <source>
        <dbReference type="ARBA" id="ARBA00012054"/>
    </source>
</evidence>
<comment type="catalytic activity">
    <reaction evidence="9 10">
        <text>D-gluconate + ATP = 6-phospho-D-gluconate + ADP + H(+)</text>
        <dbReference type="Rhea" id="RHEA:19433"/>
        <dbReference type="ChEBI" id="CHEBI:15378"/>
        <dbReference type="ChEBI" id="CHEBI:18391"/>
        <dbReference type="ChEBI" id="CHEBI:30616"/>
        <dbReference type="ChEBI" id="CHEBI:58759"/>
        <dbReference type="ChEBI" id="CHEBI:456216"/>
        <dbReference type="EC" id="2.7.1.12"/>
    </reaction>
</comment>
<keyword evidence="7 10" id="KW-0067">ATP-binding</keyword>
<sequence>MGVSGVGKTTLAQALAAALGWPFQEGDALHPPENVAKMAAGVALSDDDRGPWLDRIKAWIAARREAGEPGVITCSALKRAYRDRILGPAAERLGVALVFLAAPEAVIAARLARRRGHFMPPTLLASQFATLEAPGPAEHPLVVDATQPPAAMAAEALALLAAVDG</sequence>
<evidence type="ECO:0000256" key="9">
    <source>
        <dbReference type="ARBA" id="ARBA00048090"/>
    </source>
</evidence>
<evidence type="ECO:0000256" key="2">
    <source>
        <dbReference type="ARBA" id="ARBA00008420"/>
    </source>
</evidence>
<evidence type="ECO:0000256" key="1">
    <source>
        <dbReference type="ARBA" id="ARBA00004761"/>
    </source>
</evidence>
<dbReference type="CDD" id="cd02021">
    <property type="entry name" value="GntK"/>
    <property type="match status" value="1"/>
</dbReference>
<evidence type="ECO:0000256" key="6">
    <source>
        <dbReference type="ARBA" id="ARBA00022777"/>
    </source>
</evidence>
<dbReference type="NCBIfam" id="TIGR01313">
    <property type="entry name" value="therm_gnt_kin"/>
    <property type="match status" value="1"/>
</dbReference>
<dbReference type="GO" id="GO:0005524">
    <property type="term" value="F:ATP binding"/>
    <property type="evidence" value="ECO:0007669"/>
    <property type="project" value="UniProtKB-KW"/>
</dbReference>
<evidence type="ECO:0000256" key="4">
    <source>
        <dbReference type="ARBA" id="ARBA00022679"/>
    </source>
</evidence>
<evidence type="ECO:0000256" key="5">
    <source>
        <dbReference type="ARBA" id="ARBA00022741"/>
    </source>
</evidence>
<keyword evidence="8" id="KW-0311">Gluconate utilization</keyword>
<dbReference type="GO" id="GO:0005737">
    <property type="term" value="C:cytoplasm"/>
    <property type="evidence" value="ECO:0007669"/>
    <property type="project" value="TreeGrafter"/>
</dbReference>
<evidence type="ECO:0000256" key="8">
    <source>
        <dbReference type="ARBA" id="ARBA00023064"/>
    </source>
</evidence>
<dbReference type="GO" id="GO:0019521">
    <property type="term" value="P:D-gluconate metabolic process"/>
    <property type="evidence" value="ECO:0007669"/>
    <property type="project" value="UniProtKB-KW"/>
</dbReference>
<organism evidence="11">
    <name type="scientific">Acidicaldus sp</name>
    <dbReference type="NCBI Taxonomy" id="1872105"/>
    <lineage>
        <taxon>Bacteria</taxon>
        <taxon>Pseudomonadati</taxon>
        <taxon>Pseudomonadota</taxon>
        <taxon>Alphaproteobacteria</taxon>
        <taxon>Acetobacterales</taxon>
        <taxon>Acetobacteraceae</taxon>
        <taxon>Acidicaldus</taxon>
    </lineage>
</organism>
<accession>A0A8J4HBK0</accession>
<gene>
    <name evidence="11" type="ORF">ENY07_04670</name>
</gene>
<dbReference type="InterPro" id="IPR027417">
    <property type="entry name" value="P-loop_NTPase"/>
</dbReference>
<dbReference type="PANTHER" id="PTHR43442:SF3">
    <property type="entry name" value="GLUCONOKINASE-RELATED"/>
    <property type="match status" value="1"/>
</dbReference>
<evidence type="ECO:0000256" key="7">
    <source>
        <dbReference type="ARBA" id="ARBA00022840"/>
    </source>
</evidence>
<dbReference type="EC" id="2.7.1.12" evidence="3 10"/>